<sequence length="593" mass="67306">MLRTLGLPQCSVVCRPRFLATLPSTSRGENNELNRTVIDGVAHVTSLNIMTRERSVVRLKLPELQRVRKIRMCQNRHETASQQCSLVVAQLPRRVATTCVAYHGAIFEVVNEFMGSLMNKDQFVKVRREFVVPEPAVAGLRNALISCERSPKQLQHEADQLSDILAQRRFPAPPSVVREARNKIKEMIKKQQEDEDISGLIKDDDDSRINYKLRNEVDKILKKRNFNWKPLDLETKEAAAAYALSRLAPNYAEIARVLDEFDGHSFSPSTVLDYGSGIGAGFWAVNERFGSGVKDYCMVDPSPVMTQFAMDIMRGDSGNLLFRNVSFRRHLVPSLRTKYDLVIAHRTLCELPSQESRLELVTSLWKRTNRFLVLIDSGLRDAFEALIEARDFLLCSGTQLHLEETRSLLQENDLMSDRIDAVLRDRDLSDFERFSLVRDMVPPEIQLPTALDPATVFAPCPHDLGCPKLGLSACTVPVRWRVIRADGRRSHREKSGSETGKFSFIVLEKALRHPQASAARILQAEKRVQADISVWFRVFCCPVKSYPRIYVSNRFAAEYGYPIDKDQLSVVSLIRVISHQCTAFASRNELMDG</sequence>
<dbReference type="PANTHER" id="PTHR13184">
    <property type="entry name" value="37S RIBOSOMAL PROTEIN S22"/>
    <property type="match status" value="1"/>
</dbReference>
<evidence type="ECO:0000256" key="5">
    <source>
        <dbReference type="ARBA" id="ARBA00023014"/>
    </source>
</evidence>
<keyword evidence="6" id="KW-0496">Mitochondrion</keyword>
<proteinExistence type="predicted"/>
<accession>A0A016U754</accession>
<dbReference type="InterPro" id="IPR029063">
    <property type="entry name" value="SAM-dependent_MTases_sf"/>
</dbReference>
<reference evidence="9" key="1">
    <citation type="journal article" date="2015" name="Nat. Genet.">
        <title>The genome and transcriptome of the zoonotic hookworm Ancylostoma ceylanicum identify infection-specific gene families.</title>
        <authorList>
            <person name="Schwarz E.M."/>
            <person name="Hu Y."/>
            <person name="Antoshechkin I."/>
            <person name="Miller M.M."/>
            <person name="Sternberg P.W."/>
            <person name="Aroian R.V."/>
        </authorList>
    </citation>
    <scope>NUCLEOTIDE SEQUENCE</scope>
    <source>
        <strain evidence="9">HY135</strain>
    </source>
</reference>
<evidence type="ECO:0000256" key="6">
    <source>
        <dbReference type="ARBA" id="ARBA00023128"/>
    </source>
</evidence>
<organism evidence="8 9">
    <name type="scientific">Ancylostoma ceylanicum</name>
    <dbReference type="NCBI Taxonomy" id="53326"/>
    <lineage>
        <taxon>Eukaryota</taxon>
        <taxon>Metazoa</taxon>
        <taxon>Ecdysozoa</taxon>
        <taxon>Nematoda</taxon>
        <taxon>Chromadorea</taxon>
        <taxon>Rhabditida</taxon>
        <taxon>Rhabditina</taxon>
        <taxon>Rhabditomorpha</taxon>
        <taxon>Strongyloidea</taxon>
        <taxon>Ancylostomatidae</taxon>
        <taxon>Ancylostomatinae</taxon>
        <taxon>Ancylostoma</taxon>
    </lineage>
</organism>
<dbReference type="GO" id="GO:0005763">
    <property type="term" value="C:mitochondrial small ribosomal subunit"/>
    <property type="evidence" value="ECO:0007669"/>
    <property type="project" value="TreeGrafter"/>
</dbReference>
<evidence type="ECO:0000256" key="3">
    <source>
        <dbReference type="ARBA" id="ARBA00022946"/>
    </source>
</evidence>
<comment type="subcellular location">
    <subcellularLocation>
        <location evidence="1">Mitochondrion</location>
    </subcellularLocation>
</comment>
<dbReference type="InterPro" id="IPR052571">
    <property type="entry name" value="Mt_RNA_Methyltransferase"/>
</dbReference>
<evidence type="ECO:0000313" key="9">
    <source>
        <dbReference type="Proteomes" id="UP000024635"/>
    </source>
</evidence>
<dbReference type="GO" id="GO:0006412">
    <property type="term" value="P:translation"/>
    <property type="evidence" value="ECO:0007669"/>
    <property type="project" value="InterPro"/>
</dbReference>
<keyword evidence="2" id="KW-0479">Metal-binding</keyword>
<comment type="caution">
    <text evidence="8">The sequence shown here is derived from an EMBL/GenBank/DDBJ whole genome shotgun (WGS) entry which is preliminary data.</text>
</comment>
<evidence type="ECO:0008006" key="10">
    <source>
        <dbReference type="Google" id="ProtNLM"/>
    </source>
</evidence>
<dbReference type="PANTHER" id="PTHR13184:SF5">
    <property type="entry name" value="METHYLTRANSFERASE-LIKE PROTEIN 17, MITOCHONDRIAL"/>
    <property type="match status" value="1"/>
</dbReference>
<dbReference type="EMBL" id="JARK01001390">
    <property type="protein sequence ID" value="EYC10672.1"/>
    <property type="molecule type" value="Genomic_DNA"/>
</dbReference>
<dbReference type="AlphaFoldDB" id="A0A016U754"/>
<dbReference type="Proteomes" id="UP000024635">
    <property type="component" value="Unassembled WGS sequence"/>
</dbReference>
<dbReference type="STRING" id="53326.A0A016U754"/>
<name>A0A016U754_9BILA</name>
<dbReference type="GO" id="GO:0008168">
    <property type="term" value="F:methyltransferase activity"/>
    <property type="evidence" value="ECO:0007669"/>
    <property type="project" value="InterPro"/>
</dbReference>
<dbReference type="GO" id="GO:0003735">
    <property type="term" value="F:structural constituent of ribosome"/>
    <property type="evidence" value="ECO:0007669"/>
    <property type="project" value="TreeGrafter"/>
</dbReference>
<evidence type="ECO:0000256" key="4">
    <source>
        <dbReference type="ARBA" id="ARBA00023004"/>
    </source>
</evidence>
<dbReference type="Gene3D" id="3.40.50.150">
    <property type="entry name" value="Vaccinia Virus protein VP39"/>
    <property type="match status" value="1"/>
</dbReference>
<evidence type="ECO:0000256" key="1">
    <source>
        <dbReference type="ARBA" id="ARBA00004173"/>
    </source>
</evidence>
<dbReference type="Pfam" id="PF09243">
    <property type="entry name" value="Rsm22"/>
    <property type="match status" value="2"/>
</dbReference>
<keyword evidence="5" id="KW-0411">Iron-sulfur</keyword>
<keyword evidence="4" id="KW-0408">Iron</keyword>
<dbReference type="GO" id="GO:0046872">
    <property type="term" value="F:metal ion binding"/>
    <property type="evidence" value="ECO:0007669"/>
    <property type="project" value="UniProtKB-KW"/>
</dbReference>
<gene>
    <name evidence="8" type="primary">Acey_s0054.g2488</name>
    <name evidence="8" type="synonym">Acey-F32A7.4</name>
    <name evidence="8" type="ORF">Y032_0054g2488</name>
</gene>
<dbReference type="OrthoDB" id="421327at2759"/>
<dbReference type="SUPFAM" id="SSF53335">
    <property type="entry name" value="S-adenosyl-L-methionine-dependent methyltransferases"/>
    <property type="match status" value="1"/>
</dbReference>
<evidence type="ECO:0000256" key="2">
    <source>
        <dbReference type="ARBA" id="ARBA00022723"/>
    </source>
</evidence>
<dbReference type="InterPro" id="IPR015324">
    <property type="entry name" value="Ribosomal_Rsm22-like"/>
</dbReference>
<protein>
    <recommendedName>
        <fullName evidence="10">Methyltransferase domain-containing protein</fullName>
    </recommendedName>
</protein>
<evidence type="ECO:0000313" key="8">
    <source>
        <dbReference type="EMBL" id="EYC10672.1"/>
    </source>
</evidence>
<dbReference type="GO" id="GO:0051536">
    <property type="term" value="F:iron-sulfur cluster binding"/>
    <property type="evidence" value="ECO:0007669"/>
    <property type="project" value="UniProtKB-KW"/>
</dbReference>
<keyword evidence="3" id="KW-0809">Transit peptide</keyword>
<comment type="function">
    <text evidence="7">Mitochondrial ribosome (mitoribosome) assembly factor. Binds at the interface of the head and body domains of the mitochondrial small ribosomal subunit (mt-SSU), occluding the mRNA channel and preventing compaction of the head domain towards the body. Probable inactive methyltransferase: retains the characteristic folding and ability to bind S-adenosyl-L-methionine, but it probably lost its methyltransferase activity.</text>
</comment>
<keyword evidence="9" id="KW-1185">Reference proteome</keyword>
<evidence type="ECO:0000256" key="7">
    <source>
        <dbReference type="ARBA" id="ARBA00045681"/>
    </source>
</evidence>